<name>A0A833RMK9_9POAL</name>
<dbReference type="EMBL" id="SWLB01000005">
    <property type="protein sequence ID" value="KAF3338198.1"/>
    <property type="molecule type" value="Genomic_DNA"/>
</dbReference>
<gene>
    <name evidence="1" type="ORF">FCM35_KLT17035</name>
</gene>
<evidence type="ECO:0000313" key="1">
    <source>
        <dbReference type="EMBL" id="KAF3338198.1"/>
    </source>
</evidence>
<accession>A0A833RMK9</accession>
<keyword evidence="2" id="KW-1185">Reference proteome</keyword>
<sequence>MCPPARFPASFPFCTDRTPPLCPADLELLVPWLMVEKDTTHRVTGPSLCFLALARVSATSTVTCDLHLSRSGREIEGEVDALLEKL</sequence>
<reference evidence="1" key="1">
    <citation type="submission" date="2020-01" db="EMBL/GenBank/DDBJ databases">
        <title>Genome sequence of Kobresia littledalei, the first chromosome-level genome in the family Cyperaceae.</title>
        <authorList>
            <person name="Qu G."/>
        </authorList>
    </citation>
    <scope>NUCLEOTIDE SEQUENCE</scope>
    <source>
        <strain evidence="1">C.B.Clarke</strain>
        <tissue evidence="1">Leaf</tissue>
    </source>
</reference>
<dbReference type="Proteomes" id="UP000623129">
    <property type="component" value="Unassembled WGS sequence"/>
</dbReference>
<organism evidence="1 2">
    <name type="scientific">Carex littledalei</name>
    <dbReference type="NCBI Taxonomy" id="544730"/>
    <lineage>
        <taxon>Eukaryota</taxon>
        <taxon>Viridiplantae</taxon>
        <taxon>Streptophyta</taxon>
        <taxon>Embryophyta</taxon>
        <taxon>Tracheophyta</taxon>
        <taxon>Spermatophyta</taxon>
        <taxon>Magnoliopsida</taxon>
        <taxon>Liliopsida</taxon>
        <taxon>Poales</taxon>
        <taxon>Cyperaceae</taxon>
        <taxon>Cyperoideae</taxon>
        <taxon>Cariceae</taxon>
        <taxon>Carex</taxon>
        <taxon>Carex subgen. Euthyceras</taxon>
    </lineage>
</organism>
<evidence type="ECO:0000313" key="2">
    <source>
        <dbReference type="Proteomes" id="UP000623129"/>
    </source>
</evidence>
<comment type="caution">
    <text evidence="1">The sequence shown here is derived from an EMBL/GenBank/DDBJ whole genome shotgun (WGS) entry which is preliminary data.</text>
</comment>
<protein>
    <submittedName>
        <fullName evidence="1">Uncharacterized protein</fullName>
    </submittedName>
</protein>
<proteinExistence type="predicted"/>
<dbReference type="AlphaFoldDB" id="A0A833RMK9"/>